<dbReference type="EMBL" id="JALHBS010000062">
    <property type="protein sequence ID" value="MCP3055660.1"/>
    <property type="molecule type" value="Genomic_DNA"/>
</dbReference>
<name>A0A9X2KFX1_9HYPH</name>
<evidence type="ECO:0000313" key="4">
    <source>
        <dbReference type="Proteomes" id="UP001155220"/>
    </source>
</evidence>
<dbReference type="RefSeq" id="WP_253964506.1">
    <property type="nucleotide sequence ID" value="NZ_JALHBS010000062.1"/>
</dbReference>
<protein>
    <submittedName>
        <fullName evidence="3">Uncharacterized protein</fullName>
    </submittedName>
</protein>
<feature type="signal peptide" evidence="2">
    <location>
        <begin position="1"/>
        <end position="23"/>
    </location>
</feature>
<feature type="region of interest" description="Disordered" evidence="1">
    <location>
        <begin position="42"/>
        <end position="95"/>
    </location>
</feature>
<feature type="compositionally biased region" description="Basic and acidic residues" evidence="1">
    <location>
        <begin position="42"/>
        <end position="52"/>
    </location>
</feature>
<dbReference type="AlphaFoldDB" id="A0A9X2KFX1"/>
<comment type="caution">
    <text evidence="3">The sequence shown here is derived from an EMBL/GenBank/DDBJ whole genome shotgun (WGS) entry which is preliminary data.</text>
</comment>
<sequence length="95" mass="9989">MKTLPALASTVAAALLLAGPAAAQFAATGDGILGHFYERTETASSDRQDARRHFGYRGRGPKESVDRVSAPEPAKQPELFPGVADAQGKAAPDRR</sequence>
<keyword evidence="4" id="KW-1185">Reference proteome</keyword>
<keyword evidence="2" id="KW-0732">Signal</keyword>
<dbReference type="Proteomes" id="UP001155220">
    <property type="component" value="Unassembled WGS sequence"/>
</dbReference>
<proteinExistence type="predicted"/>
<reference evidence="3" key="1">
    <citation type="submission" date="2022-03" db="EMBL/GenBank/DDBJ databases">
        <title>Aurantimonas Liuensis sp. Nov., isolated from the hadal seawater of the Mariana Trench.</title>
        <authorList>
            <person name="Liu R."/>
        </authorList>
    </citation>
    <scope>NUCLEOTIDE SEQUENCE</scope>
    <source>
        <strain evidence="3">LRZ36</strain>
    </source>
</reference>
<evidence type="ECO:0000256" key="1">
    <source>
        <dbReference type="SAM" id="MobiDB-lite"/>
    </source>
</evidence>
<organism evidence="3 4">
    <name type="scientific">Aurantimonas marianensis</name>
    <dbReference type="NCBI Taxonomy" id="2920428"/>
    <lineage>
        <taxon>Bacteria</taxon>
        <taxon>Pseudomonadati</taxon>
        <taxon>Pseudomonadota</taxon>
        <taxon>Alphaproteobacteria</taxon>
        <taxon>Hyphomicrobiales</taxon>
        <taxon>Aurantimonadaceae</taxon>
        <taxon>Aurantimonas</taxon>
    </lineage>
</organism>
<gene>
    <name evidence="3" type="ORF">MJ956_10965</name>
</gene>
<evidence type="ECO:0000313" key="3">
    <source>
        <dbReference type="EMBL" id="MCP3055660.1"/>
    </source>
</evidence>
<feature type="chain" id="PRO_5040857187" evidence="2">
    <location>
        <begin position="24"/>
        <end position="95"/>
    </location>
</feature>
<accession>A0A9X2KFX1</accession>
<evidence type="ECO:0000256" key="2">
    <source>
        <dbReference type="SAM" id="SignalP"/>
    </source>
</evidence>